<dbReference type="RefSeq" id="WP_089271728.1">
    <property type="nucleotide sequence ID" value="NZ_FZOC01000001.1"/>
</dbReference>
<gene>
    <name evidence="4" type="ORF">SAMN04488503_0699</name>
</gene>
<dbReference type="InterPro" id="IPR003593">
    <property type="entry name" value="AAA+_ATPase"/>
</dbReference>
<feature type="domain" description="ABC transporter" evidence="3">
    <location>
        <begin position="12"/>
        <end position="259"/>
    </location>
</feature>
<keyword evidence="1" id="KW-0547">Nucleotide-binding</keyword>
<proteinExistence type="predicted"/>
<dbReference type="PANTHER" id="PTHR43158:SF2">
    <property type="entry name" value="SKFA PEPTIDE EXPORT ATP-BINDING PROTEIN SKFE"/>
    <property type="match status" value="1"/>
</dbReference>
<dbReference type="EMBL" id="FZOC01000001">
    <property type="protein sequence ID" value="SNR66296.1"/>
    <property type="molecule type" value="Genomic_DNA"/>
</dbReference>
<dbReference type="PROSITE" id="PS00211">
    <property type="entry name" value="ABC_TRANSPORTER_1"/>
    <property type="match status" value="1"/>
</dbReference>
<keyword evidence="5" id="KW-1185">Reference proteome</keyword>
<dbReference type="PROSITE" id="PS50893">
    <property type="entry name" value="ABC_TRANSPORTER_2"/>
    <property type="match status" value="2"/>
</dbReference>
<dbReference type="Gene3D" id="3.40.50.300">
    <property type="entry name" value="P-loop containing nucleotide triphosphate hydrolases"/>
    <property type="match status" value="2"/>
</dbReference>
<name>A0A238Y4U7_9BACT</name>
<dbReference type="SMART" id="SM00382">
    <property type="entry name" value="AAA"/>
    <property type="match status" value="2"/>
</dbReference>
<sequence>MHESDDCGAPLARLDGVGVTRGGADLLRDIGFSLRAGERWALLGENGAGKTTFLRVLRGDLPPTHGTRTYDLPGAGGAQNSPLGLRQRLALVSGDMQDLYAVHDWAATGLEVVQSGFFDSALLYCAPTADQRDAALAVMERLELLELAGKRMSRLSSGQARAVLLARALACRPNVLLLDECLEGLDAPARAAFLAALDRAAAADPRLAMVFSSHRAAEADGLPACLRLALVLTGGRMADSGPLPEVLQRLGCQHQPARTNHMSQPVQWDRAASGCSANHAFAPEGNAPPFPALCPPPRAVSGPFLARINGADVVVDGRTLLSSIHWTIRPGEHWAVLGANGAGKSTLLALLAGDIWPSAVDGPPGQVAYGFGQPGENLDETRRRIGRVGAAIDRDYGWDLRVDEAVWSGAFGSIGLYAEAGPELQERSRALLEFFGLAALAARRIRTLSRGQLRRVMLARALAGNPSLLLLDEPMSGLDAPARRDVRELFSRLARAGVPLVMVTHHTRDLPDEVGKVLRLKGGRIVFSGDRREYETTRTVRQG</sequence>
<feature type="domain" description="ABC transporter" evidence="3">
    <location>
        <begin position="306"/>
        <end position="543"/>
    </location>
</feature>
<protein>
    <submittedName>
        <fullName evidence="4">Molybdate transport system ATP-binding protein</fullName>
    </submittedName>
</protein>
<dbReference type="Pfam" id="PF00005">
    <property type="entry name" value="ABC_tran"/>
    <property type="match status" value="2"/>
</dbReference>
<evidence type="ECO:0000256" key="1">
    <source>
        <dbReference type="ARBA" id="ARBA00022741"/>
    </source>
</evidence>
<dbReference type="PANTHER" id="PTHR43158">
    <property type="entry name" value="SKFA PEPTIDE EXPORT ATP-BINDING PROTEIN SKFE"/>
    <property type="match status" value="1"/>
</dbReference>
<evidence type="ECO:0000256" key="2">
    <source>
        <dbReference type="ARBA" id="ARBA00022840"/>
    </source>
</evidence>
<organism evidence="4 5">
    <name type="scientific">Humidesulfovibrio mexicanus</name>
    <dbReference type="NCBI Taxonomy" id="147047"/>
    <lineage>
        <taxon>Bacteria</taxon>
        <taxon>Pseudomonadati</taxon>
        <taxon>Thermodesulfobacteriota</taxon>
        <taxon>Desulfovibrionia</taxon>
        <taxon>Desulfovibrionales</taxon>
        <taxon>Desulfovibrionaceae</taxon>
        <taxon>Humidesulfovibrio</taxon>
    </lineage>
</organism>
<accession>A0A238Y4U7</accession>
<evidence type="ECO:0000313" key="5">
    <source>
        <dbReference type="Proteomes" id="UP000198324"/>
    </source>
</evidence>
<dbReference type="AlphaFoldDB" id="A0A238Y4U7"/>
<dbReference type="InterPro" id="IPR027417">
    <property type="entry name" value="P-loop_NTPase"/>
</dbReference>
<dbReference type="InterPro" id="IPR017871">
    <property type="entry name" value="ABC_transporter-like_CS"/>
</dbReference>
<dbReference type="SUPFAM" id="SSF52540">
    <property type="entry name" value="P-loop containing nucleoside triphosphate hydrolases"/>
    <property type="match status" value="2"/>
</dbReference>
<dbReference type="Proteomes" id="UP000198324">
    <property type="component" value="Unassembled WGS sequence"/>
</dbReference>
<reference evidence="4 5" key="1">
    <citation type="submission" date="2017-06" db="EMBL/GenBank/DDBJ databases">
        <authorList>
            <person name="Kim H.J."/>
            <person name="Triplett B.A."/>
        </authorList>
    </citation>
    <scope>NUCLEOTIDE SEQUENCE [LARGE SCALE GENOMIC DNA]</scope>
    <source>
        <strain evidence="4 5">DSM 13116</strain>
    </source>
</reference>
<evidence type="ECO:0000259" key="3">
    <source>
        <dbReference type="PROSITE" id="PS50893"/>
    </source>
</evidence>
<dbReference type="InterPro" id="IPR003439">
    <property type="entry name" value="ABC_transporter-like_ATP-bd"/>
</dbReference>
<keyword evidence="2 4" id="KW-0067">ATP-binding</keyword>
<dbReference type="OrthoDB" id="9809450at2"/>
<evidence type="ECO:0000313" key="4">
    <source>
        <dbReference type="EMBL" id="SNR66296.1"/>
    </source>
</evidence>
<dbReference type="GO" id="GO:0016887">
    <property type="term" value="F:ATP hydrolysis activity"/>
    <property type="evidence" value="ECO:0007669"/>
    <property type="project" value="InterPro"/>
</dbReference>
<dbReference type="GO" id="GO:0005524">
    <property type="term" value="F:ATP binding"/>
    <property type="evidence" value="ECO:0007669"/>
    <property type="project" value="UniProtKB-KW"/>
</dbReference>